<feature type="signal peptide" evidence="3">
    <location>
        <begin position="1"/>
        <end position="21"/>
    </location>
</feature>
<protein>
    <recommendedName>
        <fullName evidence="6">Receptor L-domain domain-containing protein</fullName>
    </recommendedName>
</protein>
<accession>A0A017S7E5</accession>
<keyword evidence="5" id="KW-1185">Reference proteome</keyword>
<name>A0A017S7E5_ASPRC</name>
<evidence type="ECO:0008006" key="6">
    <source>
        <dbReference type="Google" id="ProtNLM"/>
    </source>
</evidence>
<dbReference type="InterPro" id="IPR036941">
    <property type="entry name" value="Rcpt_L-dom_sf"/>
</dbReference>
<keyword evidence="2" id="KW-0812">Transmembrane</keyword>
<keyword evidence="2" id="KW-1133">Transmembrane helix</keyword>
<dbReference type="EMBL" id="KK088439">
    <property type="protein sequence ID" value="EYE92050.1"/>
    <property type="molecule type" value="Genomic_DNA"/>
</dbReference>
<proteinExistence type="predicted"/>
<dbReference type="OrthoDB" id="536881at2759"/>
<sequence length="305" mass="32260">MSPFSLFLAVLALAVCQCVVADSCQNTTISSPSDADLFVSCDKVEGALTVSESFDGVLNLTEISRIEGDLTVTNVGGITKINLPALEKVEGTVTVTDNGGLKNLTLSGLQSVSGKLTVQGNNGLSYVNLQDLEDVEGGLALVGGFSVSLPNIDEVNGDTTIKGADMSCGVFDRLAADSVFTGSYSCSASSSGLSPGAKAGIAIAVILIVCIIAAGIWFCLRRRRTVAGPTDEGDVEKTQYHIFNTKSILRLPRKPFPPKQPSESVPMLDGRMILEATPGERRERRPIYELDAGPQSSHQRPINHE</sequence>
<evidence type="ECO:0000313" key="5">
    <source>
        <dbReference type="Proteomes" id="UP000019804"/>
    </source>
</evidence>
<dbReference type="SUPFAM" id="SSF52058">
    <property type="entry name" value="L domain-like"/>
    <property type="match status" value="1"/>
</dbReference>
<keyword evidence="3" id="KW-0732">Signal</keyword>
<evidence type="ECO:0000256" key="3">
    <source>
        <dbReference type="SAM" id="SignalP"/>
    </source>
</evidence>
<dbReference type="STRING" id="1388766.A0A017S7E5"/>
<dbReference type="RefSeq" id="XP_040635738.1">
    <property type="nucleotide sequence ID" value="XM_040782777.1"/>
</dbReference>
<feature type="transmembrane region" description="Helical" evidence="2">
    <location>
        <begin position="199"/>
        <end position="220"/>
    </location>
</feature>
<keyword evidence="2" id="KW-0472">Membrane</keyword>
<evidence type="ECO:0000313" key="4">
    <source>
        <dbReference type="EMBL" id="EYE92050.1"/>
    </source>
</evidence>
<feature type="chain" id="PRO_5001498859" description="Receptor L-domain domain-containing protein" evidence="3">
    <location>
        <begin position="22"/>
        <end position="305"/>
    </location>
</feature>
<gene>
    <name evidence="4" type="ORF">EURHEDRAFT_415754</name>
</gene>
<dbReference type="Gene3D" id="3.80.20.20">
    <property type="entry name" value="Receptor L-domain"/>
    <property type="match status" value="1"/>
</dbReference>
<feature type="compositionally biased region" description="Polar residues" evidence="1">
    <location>
        <begin position="294"/>
        <end position="305"/>
    </location>
</feature>
<dbReference type="GeneID" id="63697901"/>
<organism evidence="4 5">
    <name type="scientific">Aspergillus ruber (strain CBS 135680)</name>
    <dbReference type="NCBI Taxonomy" id="1388766"/>
    <lineage>
        <taxon>Eukaryota</taxon>
        <taxon>Fungi</taxon>
        <taxon>Dikarya</taxon>
        <taxon>Ascomycota</taxon>
        <taxon>Pezizomycotina</taxon>
        <taxon>Eurotiomycetes</taxon>
        <taxon>Eurotiomycetidae</taxon>
        <taxon>Eurotiales</taxon>
        <taxon>Aspergillaceae</taxon>
        <taxon>Aspergillus</taxon>
        <taxon>Aspergillus subgen. Aspergillus</taxon>
    </lineage>
</organism>
<dbReference type="AlphaFoldDB" id="A0A017S7E5"/>
<feature type="region of interest" description="Disordered" evidence="1">
    <location>
        <begin position="253"/>
        <end position="305"/>
    </location>
</feature>
<reference evidence="5" key="1">
    <citation type="journal article" date="2014" name="Nat. Commun.">
        <title>Genomic adaptations of the halophilic Dead Sea filamentous fungus Eurotium rubrum.</title>
        <authorList>
            <person name="Kis-Papo T."/>
            <person name="Weig A.R."/>
            <person name="Riley R."/>
            <person name="Persoh D."/>
            <person name="Salamov A."/>
            <person name="Sun H."/>
            <person name="Lipzen A."/>
            <person name="Wasser S.P."/>
            <person name="Rambold G."/>
            <person name="Grigoriev I.V."/>
            <person name="Nevo E."/>
        </authorList>
    </citation>
    <scope>NUCLEOTIDE SEQUENCE [LARGE SCALE GENOMIC DNA]</scope>
    <source>
        <strain evidence="5">CBS 135680</strain>
    </source>
</reference>
<dbReference type="HOGENOM" id="CLU_061408_0_0_1"/>
<evidence type="ECO:0000256" key="1">
    <source>
        <dbReference type="SAM" id="MobiDB-lite"/>
    </source>
</evidence>
<evidence type="ECO:0000256" key="2">
    <source>
        <dbReference type="SAM" id="Phobius"/>
    </source>
</evidence>
<feature type="compositionally biased region" description="Basic and acidic residues" evidence="1">
    <location>
        <begin position="278"/>
        <end position="288"/>
    </location>
</feature>
<dbReference type="Proteomes" id="UP000019804">
    <property type="component" value="Unassembled WGS sequence"/>
</dbReference>